<organism evidence="2 3">
    <name type="scientific">Saccharibacillus alkalitolerans</name>
    <dbReference type="NCBI Taxonomy" id="2705290"/>
    <lineage>
        <taxon>Bacteria</taxon>
        <taxon>Bacillati</taxon>
        <taxon>Bacillota</taxon>
        <taxon>Bacilli</taxon>
        <taxon>Bacillales</taxon>
        <taxon>Paenibacillaceae</taxon>
        <taxon>Saccharibacillus</taxon>
    </lineage>
</organism>
<keyword evidence="1" id="KW-0472">Membrane</keyword>
<evidence type="ECO:0000313" key="2">
    <source>
        <dbReference type="EMBL" id="NGZ74078.1"/>
    </source>
</evidence>
<protein>
    <recommendedName>
        <fullName evidence="4">MotA/TolQ/ExbB proton channel domain-containing protein</fullName>
    </recommendedName>
</protein>
<proteinExistence type="predicted"/>
<gene>
    <name evidence="2" type="ORF">GYN08_02035</name>
</gene>
<keyword evidence="1" id="KW-1133">Transmembrane helix</keyword>
<sequence>MEFFTSILFYQLYIGLMVVIFLIGLFKVLLPYLEAKKAAEQVKEYLKKVEGIEDIPERFHQFDKLIRNSSNSYIQKVMRPAWEQYYRTYVSYQQEGIAYTPDIYDFFFEENFVQTYGKRKLAETIAGVFLSLGIIGTFIGIAVGVSGLQVGASTEVMQSGIGGLLQGMKVKFLSSIAGIGLSLIWQLVDKGYFYPMLSKSFGKIRQSVDESFPTQDQSTLLYSIDKRQEEQMRDFQSFLSDVLIPNMINGVAGSIERSMNQQIEQSNQMMQRMVQGHQIQELQDVMVNQALPKLTAAVQDSIEKSTALQIEKSNEAAAQLSAIADLIEKSSAVQMKFGEEMLEKMVQGHQMQELQEFMSNHIVPEMVEGFTVSMQNAIVPQMQQTQDIMAELVEQTALHQSEAMQTMADQFVSQLNELTGDHMKNLGDALHATVEWQAQVQSELEGLVQSLHESANSQIVMVDRTTILADRMNQYSEQMDGYHDRFGESVDKLGAASQAGSDISSSISTLLEKMTEERFIFHEHFDSHMSALKENLSTIVEQTDLQATFQHRFQESLKQIEGITLSQRNLAETLAEQNKWSQKSNQELAVIFEKFTHNNSEFIHIQDDFKVLIRDIQKERTTLDEVSMRVQKIMETQVSELDQRVGKLKAVWESTSESLAKTNKHLETSMNQFTDDMHRGLQNTFTQFDEELTKSVSILASGVDAIQDGLIDLPDAMDALRQTINEINRQSKFLASPVVAE</sequence>
<name>A0ABX0EZB0_9BACL</name>
<keyword evidence="1" id="KW-0812">Transmembrane</keyword>
<keyword evidence="3" id="KW-1185">Reference proteome</keyword>
<evidence type="ECO:0008006" key="4">
    <source>
        <dbReference type="Google" id="ProtNLM"/>
    </source>
</evidence>
<comment type="caution">
    <text evidence="2">The sequence shown here is derived from an EMBL/GenBank/DDBJ whole genome shotgun (WGS) entry which is preliminary data.</text>
</comment>
<dbReference type="EMBL" id="JAAFGS010000001">
    <property type="protein sequence ID" value="NGZ74078.1"/>
    <property type="molecule type" value="Genomic_DNA"/>
</dbReference>
<dbReference type="RefSeq" id="WP_166272011.1">
    <property type="nucleotide sequence ID" value="NZ_JAAFGS010000001.1"/>
</dbReference>
<feature type="transmembrane region" description="Helical" evidence="1">
    <location>
        <begin position="12"/>
        <end position="33"/>
    </location>
</feature>
<reference evidence="2 3" key="1">
    <citation type="submission" date="2020-01" db="EMBL/GenBank/DDBJ databases">
        <title>Polyphasic characterisation and genomic insights into a novel alkali tolerant bacterium VR-M41.</title>
        <authorList>
            <person name="Vemuluri V.R."/>
        </authorList>
    </citation>
    <scope>NUCLEOTIDE SEQUENCE [LARGE SCALE GENOMIC DNA]</scope>
    <source>
        <strain evidence="2 3">VR-M41</strain>
    </source>
</reference>
<feature type="transmembrane region" description="Helical" evidence="1">
    <location>
        <begin position="128"/>
        <end position="150"/>
    </location>
</feature>
<evidence type="ECO:0000256" key="1">
    <source>
        <dbReference type="SAM" id="Phobius"/>
    </source>
</evidence>
<dbReference type="Proteomes" id="UP000800303">
    <property type="component" value="Unassembled WGS sequence"/>
</dbReference>
<evidence type="ECO:0000313" key="3">
    <source>
        <dbReference type="Proteomes" id="UP000800303"/>
    </source>
</evidence>
<accession>A0ABX0EZB0</accession>